<sequence length="49" mass="5610">MQNRAHEWNSELVNIGEHGHINASSNLNEWDEGYSLLRNFVRDLGLGES</sequence>
<protein>
    <submittedName>
        <fullName evidence="1">Uncharacterized protein</fullName>
    </submittedName>
</protein>
<gene>
    <name evidence="1" type="ORF">ACPOL_2995</name>
</gene>
<organism evidence="1 2">
    <name type="scientific">Acidisarcina polymorpha</name>
    <dbReference type="NCBI Taxonomy" id="2211140"/>
    <lineage>
        <taxon>Bacteria</taxon>
        <taxon>Pseudomonadati</taxon>
        <taxon>Acidobacteriota</taxon>
        <taxon>Terriglobia</taxon>
        <taxon>Terriglobales</taxon>
        <taxon>Acidobacteriaceae</taxon>
        <taxon>Acidisarcina</taxon>
    </lineage>
</organism>
<evidence type="ECO:0000313" key="1">
    <source>
        <dbReference type="EMBL" id="AXC12297.1"/>
    </source>
</evidence>
<dbReference type="Gene3D" id="3.40.50.1820">
    <property type="entry name" value="alpha/beta hydrolase"/>
    <property type="match status" value="1"/>
</dbReference>
<reference evidence="1 2" key="1">
    <citation type="journal article" date="2018" name="Front. Microbiol.">
        <title>Hydrolytic Capabilities as a Key to Environmental Success: Chitinolytic and Cellulolytic Acidobacteria From Acidic Sub-arctic Soils and Boreal Peatlands.</title>
        <authorList>
            <person name="Belova S.E."/>
            <person name="Ravin N.V."/>
            <person name="Pankratov T.A."/>
            <person name="Rakitin A.L."/>
            <person name="Ivanova A.A."/>
            <person name="Beletsky A.V."/>
            <person name="Mardanov A.V."/>
            <person name="Sinninghe Damste J.S."/>
            <person name="Dedysh S.N."/>
        </authorList>
    </citation>
    <scope>NUCLEOTIDE SEQUENCE [LARGE SCALE GENOMIC DNA]</scope>
    <source>
        <strain evidence="1 2">SBC82</strain>
    </source>
</reference>
<dbReference type="AlphaFoldDB" id="A0A2Z5G0Q9"/>
<dbReference type="GO" id="GO:0016787">
    <property type="term" value="F:hydrolase activity"/>
    <property type="evidence" value="ECO:0007669"/>
    <property type="project" value="InterPro"/>
</dbReference>
<dbReference type="EMBL" id="CP030840">
    <property type="protein sequence ID" value="AXC12297.1"/>
    <property type="molecule type" value="Genomic_DNA"/>
</dbReference>
<dbReference type="InterPro" id="IPR029058">
    <property type="entry name" value="AB_hydrolase_fold"/>
</dbReference>
<dbReference type="KEGG" id="abas:ACPOL_2995"/>
<dbReference type="InterPro" id="IPR010662">
    <property type="entry name" value="RBBP9/YdeN"/>
</dbReference>
<keyword evidence="2" id="KW-1185">Reference proteome</keyword>
<evidence type="ECO:0000313" key="2">
    <source>
        <dbReference type="Proteomes" id="UP000253606"/>
    </source>
</evidence>
<dbReference type="Proteomes" id="UP000253606">
    <property type="component" value="Chromosome"/>
</dbReference>
<proteinExistence type="predicted"/>
<accession>A0A2Z5G0Q9</accession>
<name>A0A2Z5G0Q9_9BACT</name>
<dbReference type="Pfam" id="PF06821">
    <property type="entry name" value="Ser_hydrolase"/>
    <property type="match status" value="1"/>
</dbReference>